<feature type="transmembrane region" description="Helical" evidence="2">
    <location>
        <begin position="34"/>
        <end position="52"/>
    </location>
</feature>
<reference evidence="4 5" key="1">
    <citation type="submission" date="2019-07" db="EMBL/GenBank/DDBJ databases">
        <title>Caenimonas sedimenti sp. nov., isolated from activated sludge.</title>
        <authorList>
            <person name="Xu J."/>
        </authorList>
    </citation>
    <scope>NUCLEOTIDE SEQUENCE [LARGE SCALE GENOMIC DNA]</scope>
    <source>
        <strain evidence="4 5">HX-9-20</strain>
    </source>
</reference>
<keyword evidence="5" id="KW-1185">Reference proteome</keyword>
<dbReference type="RefSeq" id="WP_145896662.1">
    <property type="nucleotide sequence ID" value="NZ_VOBQ01000025.1"/>
</dbReference>
<protein>
    <submittedName>
        <fullName evidence="4">Sulfatase-like hydrolase/transferase</fullName>
    </submittedName>
</protein>
<evidence type="ECO:0000313" key="4">
    <source>
        <dbReference type="EMBL" id="TWO66668.1"/>
    </source>
</evidence>
<sequence>MTALHRVLLAIWLGLLLLPNLTVASLANTWHAPEWQLAAVGCWMAALLWTALPRRLFLVVTFPLLWAGIAVVAADALRGANVLELVAVWYTFRAGEVQAALAPYRLALAATGLALCALIALLWRRPPGPGPRRKQLAAVLVTGAVLAVALPAHSWREAWPAALAGAVLEGQAGDSGIALPDAPDFRASPRPRTASWEARREQPPAAAETYILVIGESVRSDRIPGCGGLPLVTAPPAGALLFCDMLAGSSSTHTSVPLLVSRALPGSRDRVPRDATLLKAFEEVGFETFWLAVQERAIAWPDARNQVYDPAPKLDRAALLPLLDAALARPEPRKLIVLHAYNAHAPYRDRYVGPQAPFPVAGPAHSGEALWNDYDNAIDESMRFLREVAQRLQAQPGEAFLFYTPDHGENLFDDARGLQHHALRVPTLWDTIVPGIAWANAGWRAAHGAKWKTLADNQRAPVMHMDVAPTLLGAAGIRYEEPRRLPVDLTARAVPPRTRFTQVRAGHTMRFETLQAQARAAARPSP</sequence>
<organism evidence="4 5">
    <name type="scientific">Caenimonas sedimenti</name>
    <dbReference type="NCBI Taxonomy" id="2596921"/>
    <lineage>
        <taxon>Bacteria</taxon>
        <taxon>Pseudomonadati</taxon>
        <taxon>Pseudomonadota</taxon>
        <taxon>Betaproteobacteria</taxon>
        <taxon>Burkholderiales</taxon>
        <taxon>Comamonadaceae</taxon>
        <taxon>Caenimonas</taxon>
    </lineage>
</organism>
<dbReference type="Pfam" id="PF00884">
    <property type="entry name" value="Sulfatase"/>
    <property type="match status" value="1"/>
</dbReference>
<keyword evidence="2" id="KW-0812">Transmembrane</keyword>
<feature type="transmembrane region" description="Helical" evidence="2">
    <location>
        <begin position="64"/>
        <end position="92"/>
    </location>
</feature>
<dbReference type="InterPro" id="IPR040423">
    <property type="entry name" value="PEA_transferase"/>
</dbReference>
<dbReference type="SUPFAM" id="SSF53649">
    <property type="entry name" value="Alkaline phosphatase-like"/>
    <property type="match status" value="1"/>
</dbReference>
<feature type="domain" description="Sulfatase N-terminal" evidence="3">
    <location>
        <begin position="209"/>
        <end position="477"/>
    </location>
</feature>
<accession>A0A562ZFB5</accession>
<proteinExistence type="predicted"/>
<feature type="region of interest" description="Disordered" evidence="1">
    <location>
        <begin position="179"/>
        <end position="200"/>
    </location>
</feature>
<comment type="caution">
    <text evidence="4">The sequence shown here is derived from an EMBL/GenBank/DDBJ whole genome shotgun (WGS) entry which is preliminary data.</text>
</comment>
<evidence type="ECO:0000256" key="2">
    <source>
        <dbReference type="SAM" id="Phobius"/>
    </source>
</evidence>
<dbReference type="InterPro" id="IPR017850">
    <property type="entry name" value="Alkaline_phosphatase_core_sf"/>
</dbReference>
<evidence type="ECO:0000256" key="1">
    <source>
        <dbReference type="SAM" id="MobiDB-lite"/>
    </source>
</evidence>
<dbReference type="GO" id="GO:0005886">
    <property type="term" value="C:plasma membrane"/>
    <property type="evidence" value="ECO:0007669"/>
    <property type="project" value="UniProtKB-SubCell"/>
</dbReference>
<dbReference type="PANTHER" id="PTHR30443:SF0">
    <property type="entry name" value="PHOSPHOETHANOLAMINE TRANSFERASE EPTA"/>
    <property type="match status" value="1"/>
</dbReference>
<dbReference type="OrthoDB" id="9786870at2"/>
<keyword evidence="2" id="KW-0472">Membrane</keyword>
<gene>
    <name evidence="4" type="ORF">FN976_26520</name>
</gene>
<dbReference type="Gene3D" id="3.40.720.10">
    <property type="entry name" value="Alkaline Phosphatase, subunit A"/>
    <property type="match status" value="1"/>
</dbReference>
<dbReference type="GO" id="GO:0009244">
    <property type="term" value="P:lipopolysaccharide core region biosynthetic process"/>
    <property type="evidence" value="ECO:0007669"/>
    <property type="project" value="TreeGrafter"/>
</dbReference>
<feature type="transmembrane region" description="Helical" evidence="2">
    <location>
        <begin position="135"/>
        <end position="155"/>
    </location>
</feature>
<keyword evidence="4" id="KW-0378">Hydrolase</keyword>
<dbReference type="AlphaFoldDB" id="A0A562ZFB5"/>
<evidence type="ECO:0000259" key="3">
    <source>
        <dbReference type="Pfam" id="PF00884"/>
    </source>
</evidence>
<dbReference type="Proteomes" id="UP000318199">
    <property type="component" value="Unassembled WGS sequence"/>
</dbReference>
<dbReference type="PANTHER" id="PTHR30443">
    <property type="entry name" value="INNER MEMBRANE PROTEIN"/>
    <property type="match status" value="1"/>
</dbReference>
<dbReference type="EMBL" id="VOBQ01000025">
    <property type="protein sequence ID" value="TWO66668.1"/>
    <property type="molecule type" value="Genomic_DNA"/>
</dbReference>
<evidence type="ECO:0000313" key="5">
    <source>
        <dbReference type="Proteomes" id="UP000318199"/>
    </source>
</evidence>
<name>A0A562ZFB5_9BURK</name>
<dbReference type="GO" id="GO:0016787">
    <property type="term" value="F:hydrolase activity"/>
    <property type="evidence" value="ECO:0007669"/>
    <property type="project" value="UniProtKB-KW"/>
</dbReference>
<keyword evidence="4" id="KW-0808">Transferase</keyword>
<dbReference type="InterPro" id="IPR000917">
    <property type="entry name" value="Sulfatase_N"/>
</dbReference>
<feature type="transmembrane region" description="Helical" evidence="2">
    <location>
        <begin position="104"/>
        <end position="123"/>
    </location>
</feature>
<dbReference type="GO" id="GO:0016776">
    <property type="term" value="F:phosphotransferase activity, phosphate group as acceptor"/>
    <property type="evidence" value="ECO:0007669"/>
    <property type="project" value="TreeGrafter"/>
</dbReference>
<keyword evidence="2" id="KW-1133">Transmembrane helix</keyword>